<feature type="repeat" description="NHL" evidence="4">
    <location>
        <begin position="185"/>
        <end position="224"/>
    </location>
</feature>
<evidence type="ECO:0000256" key="1">
    <source>
        <dbReference type="ARBA" id="ARBA00022729"/>
    </source>
</evidence>
<dbReference type="PANTHER" id="PTHR10680">
    <property type="entry name" value="PEPTIDYL-GLYCINE ALPHA-AMIDATING MONOOXYGENASE"/>
    <property type="match status" value="1"/>
</dbReference>
<protein>
    <recommendedName>
        <fullName evidence="7">6-bladed beta-propeller</fullName>
    </recommendedName>
</protein>
<evidence type="ECO:0000256" key="4">
    <source>
        <dbReference type="PROSITE-ProRule" id="PRU00504"/>
    </source>
</evidence>
<gene>
    <name evidence="5" type="ORF">FJZ47_09875</name>
</gene>
<evidence type="ECO:0008006" key="7">
    <source>
        <dbReference type="Google" id="ProtNLM"/>
    </source>
</evidence>
<dbReference type="PANTHER" id="PTHR10680:SF38">
    <property type="entry name" value="BLL1368 PROTEIN"/>
    <property type="match status" value="1"/>
</dbReference>
<evidence type="ECO:0000313" key="5">
    <source>
        <dbReference type="EMBL" id="MBM3224097.1"/>
    </source>
</evidence>
<dbReference type="SUPFAM" id="SSF101898">
    <property type="entry name" value="NHL repeat"/>
    <property type="match status" value="1"/>
</dbReference>
<dbReference type="InterPro" id="IPR011042">
    <property type="entry name" value="6-blade_b-propeller_TolB-like"/>
</dbReference>
<organism evidence="5 6">
    <name type="scientific">Tectimicrobiota bacterium</name>
    <dbReference type="NCBI Taxonomy" id="2528274"/>
    <lineage>
        <taxon>Bacteria</taxon>
        <taxon>Pseudomonadati</taxon>
        <taxon>Nitrospinota/Tectimicrobiota group</taxon>
        <taxon>Candidatus Tectimicrobiota</taxon>
    </lineage>
</organism>
<keyword evidence="3" id="KW-0325">Glycoprotein</keyword>
<keyword evidence="2" id="KW-0677">Repeat</keyword>
<name>A0A938B0S3_UNCTE</name>
<sequence length="312" mass="33821">MAKRIGFGNYQYEVVENWPKVAIRGAVADVCVDAQGRVYAGVRNPREDGSVSNILGGVGHVLILDRDGHEIGNWGNMASSPHGIWVNPAGEIYLADTGFHTITKHAPTGELLLTLGTKSRPGPAGQPFNMPTHAVEAPNGDIFISDGYGQNRIHRFSAKGEHMLTFGGGDSVFIPKRFNLGPMTGRPGTDPCQFNVPHELLVTADNLVYVMDRENHRWQVFTTDGAFVSLQEHVSHPNRIALDADGTFHIAGGAGIEIWKRDGTKIGSWGEKGEAPGQFVAGSVHGAWMDTDGSLYTAEAGRNNRLQKFVRV</sequence>
<reference evidence="5" key="1">
    <citation type="submission" date="2019-03" db="EMBL/GenBank/DDBJ databases">
        <title>Lake Tanganyika Metagenome-Assembled Genomes (MAGs).</title>
        <authorList>
            <person name="Tran P."/>
        </authorList>
    </citation>
    <scope>NUCLEOTIDE SEQUENCE</scope>
    <source>
        <strain evidence="5">K_DeepCast_65m_m2_066</strain>
    </source>
</reference>
<keyword evidence="1" id="KW-0732">Signal</keyword>
<dbReference type="Proteomes" id="UP000712673">
    <property type="component" value="Unassembled WGS sequence"/>
</dbReference>
<dbReference type="EMBL" id="VGLS01000258">
    <property type="protein sequence ID" value="MBM3224097.1"/>
    <property type="molecule type" value="Genomic_DNA"/>
</dbReference>
<evidence type="ECO:0000313" key="6">
    <source>
        <dbReference type="Proteomes" id="UP000712673"/>
    </source>
</evidence>
<accession>A0A938B0S3</accession>
<dbReference type="AlphaFoldDB" id="A0A938B0S3"/>
<dbReference type="PROSITE" id="PS51125">
    <property type="entry name" value="NHL"/>
    <property type="match status" value="1"/>
</dbReference>
<proteinExistence type="predicted"/>
<dbReference type="InterPro" id="IPR001258">
    <property type="entry name" value="NHL_repeat"/>
</dbReference>
<evidence type="ECO:0000256" key="2">
    <source>
        <dbReference type="ARBA" id="ARBA00022737"/>
    </source>
</evidence>
<comment type="caution">
    <text evidence="5">The sequence shown here is derived from an EMBL/GenBank/DDBJ whole genome shotgun (WGS) entry which is preliminary data.</text>
</comment>
<evidence type="ECO:0000256" key="3">
    <source>
        <dbReference type="ARBA" id="ARBA00023180"/>
    </source>
</evidence>
<dbReference type="Gene3D" id="2.120.10.30">
    <property type="entry name" value="TolB, C-terminal domain"/>
    <property type="match status" value="2"/>
</dbReference>